<keyword evidence="1" id="KW-0378">Hydrolase</keyword>
<dbReference type="ESTHER" id="mago7-g4n8c3">
    <property type="family name" value="Acetylxylan_esterase"/>
</dbReference>
<dbReference type="VEuPathDB" id="FungiDB:MGG_03440"/>
<evidence type="ECO:0000256" key="4">
    <source>
        <dbReference type="SAM" id="SignalP"/>
    </source>
</evidence>
<dbReference type="GO" id="GO:0052689">
    <property type="term" value="F:carboxylic ester hydrolase activity"/>
    <property type="evidence" value="ECO:0007669"/>
    <property type="project" value="UniProtKB-ARBA"/>
</dbReference>
<accession>G4N8C3</accession>
<feature type="signal peptide" evidence="4">
    <location>
        <begin position="1"/>
        <end position="24"/>
    </location>
</feature>
<dbReference type="KEGG" id="mgr:MGG_03440"/>
<dbReference type="SMR" id="G4N8C3"/>
<dbReference type="InterPro" id="IPR000675">
    <property type="entry name" value="Cutinase/axe"/>
</dbReference>
<dbReference type="PANTHER" id="PTHR33630:SF9">
    <property type="entry name" value="CUTINASE 4"/>
    <property type="match status" value="1"/>
</dbReference>
<feature type="compositionally biased region" description="Pro residues" evidence="3">
    <location>
        <begin position="233"/>
        <end position="300"/>
    </location>
</feature>
<dbReference type="HOGENOM" id="CLU_040058_4_0_1"/>
<dbReference type="InterPro" id="IPR029058">
    <property type="entry name" value="AB_hydrolase_fold"/>
</dbReference>
<keyword evidence="6" id="KW-1185">Reference proteome</keyword>
<dbReference type="GeneID" id="2676472"/>
<dbReference type="InParanoid" id="G4N8C3"/>
<gene>
    <name evidence="5" type="ORF">MGG_03440</name>
</gene>
<reference key="2">
    <citation type="submission" date="2011-05" db="EMBL/GenBank/DDBJ databases">
        <title>The Genome Sequence of Magnaporthe oryzae 70-15.</title>
        <authorList>
            <consortium name="The Broad Institute Genome Sequencing Platform"/>
            <person name="Ma L.-J."/>
            <person name="Dead R."/>
            <person name="Young S.K."/>
            <person name="Zeng Q."/>
            <person name="Gargeya S."/>
            <person name="Fitzgerald M."/>
            <person name="Haas B."/>
            <person name="Abouelleil A."/>
            <person name="Alvarado L."/>
            <person name="Arachchi H.M."/>
            <person name="Berlin A."/>
            <person name="Brown A."/>
            <person name="Chapman S.B."/>
            <person name="Chen Z."/>
            <person name="Dunbar C."/>
            <person name="Freedman E."/>
            <person name="Gearin G."/>
            <person name="Gellesch M."/>
            <person name="Goldberg J."/>
            <person name="Griggs A."/>
            <person name="Gujja S."/>
            <person name="Heiman D."/>
            <person name="Howarth C."/>
            <person name="Larson L."/>
            <person name="Lui A."/>
            <person name="MacDonald P.J.P."/>
            <person name="Mehta T."/>
            <person name="Montmayeur A."/>
            <person name="Murphy C."/>
            <person name="Neiman D."/>
            <person name="Pearson M."/>
            <person name="Priest M."/>
            <person name="Roberts A."/>
            <person name="Saif S."/>
            <person name="Shea T."/>
            <person name="Shenoy N."/>
            <person name="Sisk P."/>
            <person name="Stolte C."/>
            <person name="Sykes S."/>
            <person name="Yandava C."/>
            <person name="Wortman J."/>
            <person name="Nusbaum C."/>
            <person name="Birren B."/>
        </authorList>
    </citation>
    <scope>NUCLEOTIDE SEQUENCE</scope>
    <source>
        <strain>70-15</strain>
    </source>
</reference>
<dbReference type="EMBL" id="CM001234">
    <property type="protein sequence ID" value="EHA50170.1"/>
    <property type="molecule type" value="Genomic_DNA"/>
</dbReference>
<dbReference type="RefSeq" id="XP_003716489.1">
    <property type="nucleotide sequence ID" value="XM_003716441.1"/>
</dbReference>
<evidence type="ECO:0008006" key="7">
    <source>
        <dbReference type="Google" id="ProtNLM"/>
    </source>
</evidence>
<dbReference type="SUPFAM" id="SSF53474">
    <property type="entry name" value="alpha/beta-Hydrolases"/>
    <property type="match status" value="1"/>
</dbReference>
<keyword evidence="2" id="KW-1015">Disulfide bond</keyword>
<dbReference type="AlphaFoldDB" id="G4N8C3"/>
<evidence type="ECO:0000256" key="1">
    <source>
        <dbReference type="ARBA" id="ARBA00022801"/>
    </source>
</evidence>
<evidence type="ECO:0000313" key="5">
    <source>
        <dbReference type="EMBL" id="EHA50170.1"/>
    </source>
</evidence>
<dbReference type="OMA" id="FGDPTHV"/>
<dbReference type="PANTHER" id="PTHR33630">
    <property type="entry name" value="CUTINASE RV1984C-RELATED-RELATED"/>
    <property type="match status" value="1"/>
</dbReference>
<dbReference type="eggNOG" id="ENOG502SQ4D">
    <property type="taxonomic scope" value="Eukaryota"/>
</dbReference>
<dbReference type="Pfam" id="PF01083">
    <property type="entry name" value="Cutinase"/>
    <property type="match status" value="1"/>
</dbReference>
<keyword evidence="4" id="KW-0732">Signal</keyword>
<sequence length="327" mass="32780">MRSTWASLQATAAVCCMLLGQVMAAERGDCATSLHMIAARGSLEAPGAGFIGKVATDVVAALPGSDFEPLVYPATLNNYTTSEQNGTEAMLNAIIDYATRCPQSKIAIMGYSQGAQVSADAICGTSESTPFTETQALVPEFASKIVAVVLMGDPSRVKGAAFNQGNSTKNGVFPRKNIAGCGNMISRMVSYCDEDDLFCDSGKSLDIHVTYVQRYGAAAAKFILDQAAAPAQPAAPAPAPPAPAAPAPAPPAPAAPAPGPNAPAPAPPAPAAPAPAPAPAAPAPAAPAPAAPAPAPPAPAAPAKGPALHVGYVSFGETKKRALSFVS</sequence>
<dbReference type="OrthoDB" id="2586582at2759"/>
<protein>
    <recommendedName>
        <fullName evidence="7">Cutinase</fullName>
    </recommendedName>
</protein>
<organism evidence="5 6">
    <name type="scientific">Pyricularia oryzae (strain 70-15 / ATCC MYA-4617 / FGSC 8958)</name>
    <name type="common">Rice blast fungus</name>
    <name type="synonym">Magnaporthe oryzae</name>
    <dbReference type="NCBI Taxonomy" id="242507"/>
    <lineage>
        <taxon>Eukaryota</taxon>
        <taxon>Fungi</taxon>
        <taxon>Dikarya</taxon>
        <taxon>Ascomycota</taxon>
        <taxon>Pezizomycotina</taxon>
        <taxon>Sordariomycetes</taxon>
        <taxon>Sordariomycetidae</taxon>
        <taxon>Magnaporthales</taxon>
        <taxon>Pyriculariaceae</taxon>
        <taxon>Pyricularia</taxon>
    </lineage>
</organism>
<feature type="region of interest" description="Disordered" evidence="3">
    <location>
        <begin position="232"/>
        <end position="303"/>
    </location>
</feature>
<evidence type="ECO:0000256" key="2">
    <source>
        <dbReference type="ARBA" id="ARBA00023157"/>
    </source>
</evidence>
<dbReference type="Proteomes" id="UP000009058">
    <property type="component" value="Chromosome 4"/>
</dbReference>
<proteinExistence type="predicted"/>
<dbReference type="SMART" id="SM01110">
    <property type="entry name" value="Cutinase"/>
    <property type="match status" value="1"/>
</dbReference>
<dbReference type="Gene3D" id="3.40.50.1820">
    <property type="entry name" value="alpha/beta hydrolase"/>
    <property type="match status" value="1"/>
</dbReference>
<evidence type="ECO:0000313" key="6">
    <source>
        <dbReference type="Proteomes" id="UP000009058"/>
    </source>
</evidence>
<reference evidence="5 6" key="1">
    <citation type="journal article" date="2005" name="Nature">
        <title>The genome sequence of the rice blast fungus Magnaporthe grisea.</title>
        <authorList>
            <person name="Dean R.A."/>
            <person name="Talbot N.J."/>
            <person name="Ebbole D.J."/>
            <person name="Farman M.L."/>
            <person name="Mitchell T.K."/>
            <person name="Orbach M.J."/>
            <person name="Thon M."/>
            <person name="Kulkarni R."/>
            <person name="Xu J.R."/>
            <person name="Pan H."/>
            <person name="Read N.D."/>
            <person name="Lee Y.H."/>
            <person name="Carbone I."/>
            <person name="Brown D."/>
            <person name="Oh Y.Y."/>
            <person name="Donofrio N."/>
            <person name="Jeong J.S."/>
            <person name="Soanes D.M."/>
            <person name="Djonovic S."/>
            <person name="Kolomiets E."/>
            <person name="Rehmeyer C."/>
            <person name="Li W."/>
            <person name="Harding M."/>
            <person name="Kim S."/>
            <person name="Lebrun M.H."/>
            <person name="Bohnert H."/>
            <person name="Coughlan S."/>
            <person name="Butler J."/>
            <person name="Calvo S."/>
            <person name="Ma L.J."/>
            <person name="Nicol R."/>
            <person name="Purcell S."/>
            <person name="Nusbaum C."/>
            <person name="Galagan J.E."/>
            <person name="Birren B.W."/>
        </authorList>
    </citation>
    <scope>NUCLEOTIDE SEQUENCE [LARGE SCALE GENOMIC DNA]</scope>
    <source>
        <strain evidence="6">70-15 / ATCC MYA-4617 / FGSC 8958</strain>
    </source>
</reference>
<feature type="chain" id="PRO_5003466149" description="Cutinase" evidence="4">
    <location>
        <begin position="25"/>
        <end position="327"/>
    </location>
</feature>
<name>G4N8C3_PYRO7</name>
<evidence type="ECO:0000256" key="3">
    <source>
        <dbReference type="SAM" id="MobiDB-lite"/>
    </source>
</evidence>